<comment type="subcellular location">
    <subcellularLocation>
        <location evidence="1">Cell membrane</location>
        <topology evidence="1">Multi-pass membrane protein</topology>
    </subcellularLocation>
</comment>
<evidence type="ECO:0000256" key="5">
    <source>
        <dbReference type="ARBA" id="ARBA00022692"/>
    </source>
</evidence>
<dbReference type="Proteomes" id="UP001198893">
    <property type="component" value="Unassembled WGS sequence"/>
</dbReference>
<protein>
    <submittedName>
        <fullName evidence="9">Iron ABC transporter permease</fullName>
    </submittedName>
</protein>
<feature type="transmembrane region" description="Helical" evidence="8">
    <location>
        <begin position="63"/>
        <end position="82"/>
    </location>
</feature>
<dbReference type="GO" id="GO:0022857">
    <property type="term" value="F:transmembrane transporter activity"/>
    <property type="evidence" value="ECO:0007669"/>
    <property type="project" value="InterPro"/>
</dbReference>
<dbReference type="PANTHER" id="PTHR30472:SF25">
    <property type="entry name" value="ABC TRANSPORTER PERMEASE PROTEIN MJ0876-RELATED"/>
    <property type="match status" value="1"/>
</dbReference>
<dbReference type="GO" id="GO:0033214">
    <property type="term" value="P:siderophore-iron import into cell"/>
    <property type="evidence" value="ECO:0007669"/>
    <property type="project" value="TreeGrafter"/>
</dbReference>
<feature type="transmembrane region" description="Helical" evidence="8">
    <location>
        <begin position="7"/>
        <end position="28"/>
    </location>
</feature>
<evidence type="ECO:0000313" key="9">
    <source>
        <dbReference type="EMBL" id="MCC2240804.1"/>
    </source>
</evidence>
<evidence type="ECO:0000313" key="10">
    <source>
        <dbReference type="Proteomes" id="UP001198893"/>
    </source>
</evidence>
<keyword evidence="3" id="KW-0813">Transport</keyword>
<evidence type="ECO:0000256" key="3">
    <source>
        <dbReference type="ARBA" id="ARBA00022448"/>
    </source>
</evidence>
<dbReference type="InterPro" id="IPR037294">
    <property type="entry name" value="ABC_BtuC-like"/>
</dbReference>
<accession>A0AAW4WJB4</accession>
<name>A0AAW4WJB4_9FIRM</name>
<evidence type="ECO:0000256" key="1">
    <source>
        <dbReference type="ARBA" id="ARBA00004651"/>
    </source>
</evidence>
<dbReference type="RefSeq" id="WP_227709397.1">
    <property type="nucleotide sequence ID" value="NZ_JAJEQW010000001.1"/>
</dbReference>
<dbReference type="CDD" id="cd06550">
    <property type="entry name" value="TM_ABC_iron-siderophores_like"/>
    <property type="match status" value="1"/>
</dbReference>
<keyword evidence="6 8" id="KW-1133">Transmembrane helix</keyword>
<reference evidence="9" key="1">
    <citation type="submission" date="2021-10" db="EMBL/GenBank/DDBJ databases">
        <title>Anaerobic single-cell dispensing facilitates the cultivation of human gut bacteria.</title>
        <authorList>
            <person name="Afrizal A."/>
        </authorList>
    </citation>
    <scope>NUCLEOTIDE SEQUENCE</scope>
    <source>
        <strain evidence="9">CLA-AA-H204</strain>
    </source>
</reference>
<organism evidence="9 10">
    <name type="scientific">Roseburia amylophila</name>
    <dbReference type="NCBI Taxonomy" id="2981794"/>
    <lineage>
        <taxon>Bacteria</taxon>
        <taxon>Bacillati</taxon>
        <taxon>Bacillota</taxon>
        <taxon>Clostridia</taxon>
        <taxon>Lachnospirales</taxon>
        <taxon>Lachnospiraceae</taxon>
        <taxon>Roseburia</taxon>
    </lineage>
</organism>
<sequence length="334" mass="35482">MYTRKKIILSFAGMFFLLLFMMSASLFFGSVLLNPKEILSCLIQNDRTSVTGLLLFHIRIPRMFGAIAAGMGLSCAGVILQTVMNNSLASPNTIGVNSGAGFAVMIGLAIFHGRAAHNAIFAFTGAFLTTLLIFALAYMADSKRTTIILAGITVSSFLSAGINTVKLLSDDITLNLTTFMIGSLSDVTTKTLFAPGIAIVIAVIISCFFGSHMNVLSLGEDVARSLGIPVSLLRFLLLMLSSILAGCVVSYAGLLSFVGLIVPHIARRLFGNDLRLLVPLCALLGASFVLFCDTLGRVIAAPYELPAGIILSFVGGPFFLYLLLGKKGGRRVHA</sequence>
<comment type="caution">
    <text evidence="9">The sequence shown here is derived from an EMBL/GenBank/DDBJ whole genome shotgun (WGS) entry which is preliminary data.</text>
</comment>
<evidence type="ECO:0000256" key="7">
    <source>
        <dbReference type="ARBA" id="ARBA00023136"/>
    </source>
</evidence>
<dbReference type="FunFam" id="1.10.3470.10:FF:000001">
    <property type="entry name" value="Vitamin B12 ABC transporter permease BtuC"/>
    <property type="match status" value="1"/>
</dbReference>
<evidence type="ECO:0000256" key="4">
    <source>
        <dbReference type="ARBA" id="ARBA00022475"/>
    </source>
</evidence>
<feature type="transmembrane region" description="Helical" evidence="8">
    <location>
        <begin position="192"/>
        <end position="215"/>
    </location>
</feature>
<feature type="transmembrane region" description="Helical" evidence="8">
    <location>
        <begin position="305"/>
        <end position="324"/>
    </location>
</feature>
<keyword evidence="7 8" id="KW-0472">Membrane</keyword>
<dbReference type="Pfam" id="PF01032">
    <property type="entry name" value="FecCD"/>
    <property type="match status" value="1"/>
</dbReference>
<dbReference type="Gene3D" id="1.10.3470.10">
    <property type="entry name" value="ABC transporter involved in vitamin B12 uptake, BtuC"/>
    <property type="match status" value="1"/>
</dbReference>
<proteinExistence type="inferred from homology"/>
<evidence type="ECO:0000256" key="2">
    <source>
        <dbReference type="ARBA" id="ARBA00007935"/>
    </source>
</evidence>
<feature type="transmembrane region" description="Helical" evidence="8">
    <location>
        <begin position="119"/>
        <end position="140"/>
    </location>
</feature>
<dbReference type="GO" id="GO:0005886">
    <property type="term" value="C:plasma membrane"/>
    <property type="evidence" value="ECO:0007669"/>
    <property type="project" value="UniProtKB-SubCell"/>
</dbReference>
<feature type="transmembrane region" description="Helical" evidence="8">
    <location>
        <begin position="94"/>
        <end position="113"/>
    </location>
</feature>
<dbReference type="SUPFAM" id="SSF81345">
    <property type="entry name" value="ABC transporter involved in vitamin B12 uptake, BtuC"/>
    <property type="match status" value="1"/>
</dbReference>
<keyword evidence="4" id="KW-1003">Cell membrane</keyword>
<dbReference type="InterPro" id="IPR000522">
    <property type="entry name" value="ABC_transptr_permease_BtuC"/>
</dbReference>
<feature type="transmembrane region" description="Helical" evidence="8">
    <location>
        <begin position="235"/>
        <end position="262"/>
    </location>
</feature>
<dbReference type="EMBL" id="JAJEQW010000001">
    <property type="protein sequence ID" value="MCC2240804.1"/>
    <property type="molecule type" value="Genomic_DNA"/>
</dbReference>
<dbReference type="PANTHER" id="PTHR30472">
    <property type="entry name" value="FERRIC ENTEROBACTIN TRANSPORT SYSTEM PERMEASE PROTEIN"/>
    <property type="match status" value="1"/>
</dbReference>
<evidence type="ECO:0000256" key="8">
    <source>
        <dbReference type="SAM" id="Phobius"/>
    </source>
</evidence>
<dbReference type="AlphaFoldDB" id="A0AAW4WJB4"/>
<comment type="similarity">
    <text evidence="2">Belongs to the binding-protein-dependent transport system permease family. FecCD subfamily.</text>
</comment>
<gene>
    <name evidence="9" type="ORF">LKD47_00630</name>
</gene>
<keyword evidence="5 8" id="KW-0812">Transmembrane</keyword>
<feature type="transmembrane region" description="Helical" evidence="8">
    <location>
        <begin position="274"/>
        <end position="299"/>
    </location>
</feature>
<evidence type="ECO:0000256" key="6">
    <source>
        <dbReference type="ARBA" id="ARBA00022989"/>
    </source>
</evidence>